<proteinExistence type="predicted"/>
<evidence type="ECO:0000313" key="2">
    <source>
        <dbReference type="Proteomes" id="UP001235094"/>
    </source>
</evidence>
<protein>
    <submittedName>
        <fullName evidence="1">Uncharacterized protein</fullName>
    </submittedName>
</protein>
<organism evidence="1 2">
    <name type="scientific">Ancylobacter amanitiformis</name>
    <dbReference type="NCBI Taxonomy" id="217069"/>
    <lineage>
        <taxon>Bacteria</taxon>
        <taxon>Pseudomonadati</taxon>
        <taxon>Pseudomonadota</taxon>
        <taxon>Alphaproteobacteria</taxon>
        <taxon>Hyphomicrobiales</taxon>
        <taxon>Xanthobacteraceae</taxon>
        <taxon>Ancylobacter</taxon>
    </lineage>
</organism>
<evidence type="ECO:0000313" key="1">
    <source>
        <dbReference type="EMBL" id="MDQ0510865.1"/>
    </source>
</evidence>
<accession>A0ABU0LQ87</accession>
<comment type="caution">
    <text evidence="1">The sequence shown here is derived from an EMBL/GenBank/DDBJ whole genome shotgun (WGS) entry which is preliminary data.</text>
</comment>
<gene>
    <name evidence="1" type="ORF">QOZ99_001753</name>
</gene>
<reference evidence="1 2" key="1">
    <citation type="submission" date="2023-07" db="EMBL/GenBank/DDBJ databases">
        <title>Genomic Encyclopedia of Type Strains, Phase IV (KMG-IV): sequencing the most valuable type-strain genomes for metagenomic binning, comparative biology and taxonomic classification.</title>
        <authorList>
            <person name="Goeker M."/>
        </authorList>
    </citation>
    <scope>NUCLEOTIDE SEQUENCE [LARGE SCALE GENOMIC DNA]</scope>
    <source>
        <strain evidence="1 2">DSM 15561</strain>
    </source>
</reference>
<dbReference type="RefSeq" id="WP_306889577.1">
    <property type="nucleotide sequence ID" value="NZ_JAUSVR010000004.1"/>
</dbReference>
<sequence length="65" mass="6813">MTTTRMKVTAIALGDASATVQLMAERSDPQAEPVDLTVLFMGRLETLAAIEPGAEIDVTIALVPA</sequence>
<name>A0ABU0LQ87_9HYPH</name>
<dbReference type="EMBL" id="JAUSVR010000004">
    <property type="protein sequence ID" value="MDQ0510865.1"/>
    <property type="molecule type" value="Genomic_DNA"/>
</dbReference>
<dbReference type="Proteomes" id="UP001235094">
    <property type="component" value="Unassembled WGS sequence"/>
</dbReference>
<keyword evidence="2" id="KW-1185">Reference proteome</keyword>